<comment type="caution">
    <text evidence="8">The sequence shown here is derived from an EMBL/GenBank/DDBJ whole genome shotgun (WGS) entry which is preliminary data.</text>
</comment>
<feature type="region of interest" description="Disordered" evidence="7">
    <location>
        <begin position="51"/>
        <end position="74"/>
    </location>
</feature>
<keyword evidence="5 6" id="KW-0143">Chaperone</keyword>
<dbReference type="Proteomes" id="UP000239649">
    <property type="component" value="Unassembled WGS sequence"/>
</dbReference>
<dbReference type="GO" id="GO:0005758">
    <property type="term" value="C:mitochondrial intermembrane space"/>
    <property type="evidence" value="ECO:0007669"/>
    <property type="project" value="TreeGrafter"/>
</dbReference>
<keyword evidence="4 6" id="KW-0496">Mitochondrion</keyword>
<dbReference type="InterPro" id="IPR008381">
    <property type="entry name" value="SDHAF3/Sdh7"/>
</dbReference>
<evidence type="ECO:0000313" key="9">
    <source>
        <dbReference type="Proteomes" id="UP000239649"/>
    </source>
</evidence>
<dbReference type="PANTHER" id="PTHR13137">
    <property type="entry name" value="DC11 ACN9 HOMOLOG"/>
    <property type="match status" value="1"/>
</dbReference>
<organism evidence="8 9">
    <name type="scientific">Micractinium conductrix</name>
    <dbReference type="NCBI Taxonomy" id="554055"/>
    <lineage>
        <taxon>Eukaryota</taxon>
        <taxon>Viridiplantae</taxon>
        <taxon>Chlorophyta</taxon>
        <taxon>core chlorophytes</taxon>
        <taxon>Trebouxiophyceae</taxon>
        <taxon>Chlorellales</taxon>
        <taxon>Chlorellaceae</taxon>
        <taxon>Chlorella clade</taxon>
        <taxon>Micractinium</taxon>
    </lineage>
</organism>
<dbReference type="PANTHER" id="PTHR13137:SF6">
    <property type="entry name" value="SUCCINATE DEHYDROGENASE ASSEMBLY FACTOR 3, MITOCHONDRIAL"/>
    <property type="match status" value="1"/>
</dbReference>
<dbReference type="AlphaFoldDB" id="A0A2P6VKM3"/>
<comment type="subcellular location">
    <subcellularLocation>
        <location evidence="1 6">Mitochondrion matrix</location>
    </subcellularLocation>
</comment>
<keyword evidence="9" id="KW-1185">Reference proteome</keyword>
<sequence>MGDTYVLSEFRRHLRSSTTEAQWRTFVVEWQRYAAMLGGTADQQVAAAETAAAAAAQQQAGAGGSSSDASALAAPRQQAASVTAAIARGIDMSEHLLEHLSPDQRRRLIKLQQEALALGTEMLGNGELAEPPAGEGAKA</sequence>
<comment type="function">
    <text evidence="6">Plays an essential role in the assembly of succinate dehydrogenase (SDH), an enzyme complex (also referred to as respiratory complex II) that is a component of both the tricarboxylic acid (TCA) cycle and the mitochondrial electron transport chain, and which couples the oxidation of succinate to fumarate with the reduction of ubiquinone (coenzyme Q) to ubiquinol. Promotes maturation of the iron-sulfur protein subunit of the SDH catalytic dimer, protecting it from the deleterious effects of oxidants. May act together with SDHAF1.</text>
</comment>
<evidence type="ECO:0000256" key="3">
    <source>
        <dbReference type="ARBA" id="ARBA00022946"/>
    </source>
</evidence>
<evidence type="ECO:0000256" key="5">
    <source>
        <dbReference type="ARBA" id="ARBA00023186"/>
    </source>
</evidence>
<evidence type="ECO:0000256" key="4">
    <source>
        <dbReference type="ARBA" id="ARBA00023128"/>
    </source>
</evidence>
<reference evidence="8 9" key="1">
    <citation type="journal article" date="2018" name="Plant J.">
        <title>Genome sequences of Chlorella sorokiniana UTEX 1602 and Micractinium conductrix SAG 241.80: implications to maltose excretion by a green alga.</title>
        <authorList>
            <person name="Arriola M.B."/>
            <person name="Velmurugan N."/>
            <person name="Zhang Y."/>
            <person name="Plunkett M.H."/>
            <person name="Hondzo H."/>
            <person name="Barney B.M."/>
        </authorList>
    </citation>
    <scope>NUCLEOTIDE SEQUENCE [LARGE SCALE GENOMIC DNA]</scope>
    <source>
        <strain evidence="8 9">SAG 241.80</strain>
    </source>
</reference>
<dbReference type="EMBL" id="LHPF02000004">
    <property type="protein sequence ID" value="PSC74652.1"/>
    <property type="molecule type" value="Genomic_DNA"/>
</dbReference>
<gene>
    <name evidence="8" type="ORF">C2E20_2101</name>
</gene>
<dbReference type="GO" id="GO:0006105">
    <property type="term" value="P:succinate metabolic process"/>
    <property type="evidence" value="ECO:0007669"/>
    <property type="project" value="TreeGrafter"/>
</dbReference>
<evidence type="ECO:0000256" key="7">
    <source>
        <dbReference type="SAM" id="MobiDB-lite"/>
    </source>
</evidence>
<dbReference type="GO" id="GO:0034553">
    <property type="term" value="P:mitochondrial respiratory chain complex II assembly"/>
    <property type="evidence" value="ECO:0007669"/>
    <property type="project" value="UniProtKB-UniRule"/>
</dbReference>
<evidence type="ECO:0000256" key="2">
    <source>
        <dbReference type="ARBA" id="ARBA00006020"/>
    </source>
</evidence>
<proteinExistence type="inferred from homology"/>
<dbReference type="OrthoDB" id="514213at2759"/>
<evidence type="ECO:0000256" key="6">
    <source>
        <dbReference type="RuleBase" id="RU368039"/>
    </source>
</evidence>
<evidence type="ECO:0000256" key="1">
    <source>
        <dbReference type="ARBA" id="ARBA00004305"/>
    </source>
</evidence>
<comment type="subunit">
    <text evidence="6">Interacts with the iron-sulfur protein subunit within the SDH catalytic dimer.</text>
</comment>
<dbReference type="GO" id="GO:0005759">
    <property type="term" value="C:mitochondrial matrix"/>
    <property type="evidence" value="ECO:0007669"/>
    <property type="project" value="UniProtKB-SubCell"/>
</dbReference>
<dbReference type="STRING" id="554055.A0A2P6VKM3"/>
<accession>A0A2P6VKM3</accession>
<comment type="similarity">
    <text evidence="2 6">Belongs to the complex I LYR family. SDHAF3 subfamily.</text>
</comment>
<dbReference type="Pfam" id="PF13233">
    <property type="entry name" value="Complex1_LYR_2"/>
    <property type="match status" value="1"/>
</dbReference>
<name>A0A2P6VKM3_9CHLO</name>
<evidence type="ECO:0000313" key="8">
    <source>
        <dbReference type="EMBL" id="PSC74652.1"/>
    </source>
</evidence>
<keyword evidence="3" id="KW-0809">Transit peptide</keyword>
<protein>
    <recommendedName>
        <fullName evidence="6">Succinate dehydrogenase assembly factor 3</fullName>
        <shortName evidence="6">SDH assembly factor 3</shortName>
        <shortName evidence="6">SDHAF3</shortName>
    </recommendedName>
</protein>